<sequence>MLNLLQEVKRNIKALLLFALMYKDEEYLKKAEEEIKRDWGDIIFEKYIGIKDYYKYYEKEMGEGLHKKFVAIDNLIEKDKLIELKKYSMKLEDKYRINSNRTVNIDPIYLDMFQVVVASSKDKGSRIYLGEGVFAEIELLYHHGSFHPLLWTYLDYKENIDFFNEVRKIYLSKRS</sequence>
<dbReference type="EMBL" id="FXTX01000014">
    <property type="protein sequence ID" value="SMP16011.1"/>
    <property type="molecule type" value="Genomic_DNA"/>
</dbReference>
<evidence type="ECO:0008006" key="3">
    <source>
        <dbReference type="Google" id="ProtNLM"/>
    </source>
</evidence>
<dbReference type="InterPro" id="IPR025529">
    <property type="entry name" value="DUF4416"/>
</dbReference>
<dbReference type="Proteomes" id="UP001157947">
    <property type="component" value="Unassembled WGS sequence"/>
</dbReference>
<accession>A0AA45WN11</accession>
<organism evidence="1 2">
    <name type="scientific">Venenivibrio stagnispumantis</name>
    <dbReference type="NCBI Taxonomy" id="407998"/>
    <lineage>
        <taxon>Bacteria</taxon>
        <taxon>Pseudomonadati</taxon>
        <taxon>Aquificota</taxon>
        <taxon>Aquificia</taxon>
        <taxon>Aquificales</taxon>
        <taxon>Hydrogenothermaceae</taxon>
        <taxon>Venenivibrio</taxon>
    </lineage>
</organism>
<keyword evidence="2" id="KW-1185">Reference proteome</keyword>
<dbReference type="Pfam" id="PF14385">
    <property type="entry name" value="DUF4416"/>
    <property type="match status" value="1"/>
</dbReference>
<reference evidence="1" key="1">
    <citation type="submission" date="2017-05" db="EMBL/GenBank/DDBJ databases">
        <authorList>
            <person name="Varghese N."/>
            <person name="Submissions S."/>
        </authorList>
    </citation>
    <scope>NUCLEOTIDE SEQUENCE</scope>
    <source>
        <strain evidence="1">DSM 18763</strain>
    </source>
</reference>
<evidence type="ECO:0000313" key="1">
    <source>
        <dbReference type="EMBL" id="SMP16011.1"/>
    </source>
</evidence>
<proteinExistence type="predicted"/>
<name>A0AA45WN11_9AQUI</name>
<gene>
    <name evidence="1" type="ORF">SAMN06264868_11436</name>
</gene>
<dbReference type="AlphaFoldDB" id="A0AA45WN11"/>
<comment type="caution">
    <text evidence="1">The sequence shown here is derived from an EMBL/GenBank/DDBJ whole genome shotgun (WGS) entry which is preliminary data.</text>
</comment>
<evidence type="ECO:0000313" key="2">
    <source>
        <dbReference type="Proteomes" id="UP001157947"/>
    </source>
</evidence>
<protein>
    <recommendedName>
        <fullName evidence="3">GTP-binding protein</fullName>
    </recommendedName>
</protein>